<feature type="signal peptide" evidence="15">
    <location>
        <begin position="1"/>
        <end position="28"/>
    </location>
</feature>
<dbReference type="InterPro" id="IPR026259">
    <property type="entry name" value="MauG/Cytc_peroxidase"/>
</dbReference>
<dbReference type="SUPFAM" id="SSF46626">
    <property type="entry name" value="Cytochrome c"/>
    <property type="match status" value="2"/>
</dbReference>
<dbReference type="GO" id="GO:0046872">
    <property type="term" value="F:metal ion binding"/>
    <property type="evidence" value="ECO:0007669"/>
    <property type="project" value="UniProtKB-KW"/>
</dbReference>
<dbReference type="InterPro" id="IPR036909">
    <property type="entry name" value="Cyt_c-like_dom_sf"/>
</dbReference>
<evidence type="ECO:0000313" key="18">
    <source>
        <dbReference type="Proteomes" id="UP000186895"/>
    </source>
</evidence>
<feature type="domain" description="Cytochrome c" evidence="16">
    <location>
        <begin position="73"/>
        <end position="174"/>
    </location>
</feature>
<feature type="domain" description="Cytochrome c" evidence="16">
    <location>
        <begin position="220"/>
        <end position="356"/>
    </location>
</feature>
<dbReference type="InterPro" id="IPR009056">
    <property type="entry name" value="Cyt_c-like_dom"/>
</dbReference>
<dbReference type="InterPro" id="IPR051395">
    <property type="entry name" value="Cytochrome_c_Peroxidase/MauG"/>
</dbReference>
<evidence type="ECO:0000256" key="1">
    <source>
        <dbReference type="ARBA" id="ARBA00004418"/>
    </source>
</evidence>
<dbReference type="PANTHER" id="PTHR30600:SF10">
    <property type="entry name" value="BLL6722 PROTEIN"/>
    <property type="match status" value="1"/>
</dbReference>
<dbReference type="EMBL" id="FTMN01000011">
    <property type="protein sequence ID" value="SIQ91707.1"/>
    <property type="molecule type" value="Genomic_DNA"/>
</dbReference>
<evidence type="ECO:0000256" key="5">
    <source>
        <dbReference type="ARBA" id="ARBA00022723"/>
    </source>
</evidence>
<evidence type="ECO:0000256" key="10">
    <source>
        <dbReference type="ARBA" id="ARBA00023004"/>
    </source>
</evidence>
<keyword evidence="17" id="KW-0575">Peroxidase</keyword>
<dbReference type="GO" id="GO:0020037">
    <property type="term" value="F:heme binding"/>
    <property type="evidence" value="ECO:0007669"/>
    <property type="project" value="InterPro"/>
</dbReference>
<dbReference type="RefSeq" id="WP_076465562.1">
    <property type="nucleotide sequence ID" value="NZ_FTMN01000011.1"/>
</dbReference>
<proteinExistence type="predicted"/>
<keyword evidence="3" id="KW-0813">Transport</keyword>
<name>A0A1N6WNS9_9GAMM</name>
<evidence type="ECO:0000259" key="16">
    <source>
        <dbReference type="PROSITE" id="PS51007"/>
    </source>
</evidence>
<comment type="function">
    <text evidence="11">Involved in methylamine metabolism. Essential for the maturation of the beta subunit of MADH, presumably via a step in the biosynthesis of tryptophan tryptophylquinone (TTQ), the cofactor of MADH.</text>
</comment>
<feature type="binding site" description="covalent" evidence="13">
    <location>
        <position position="95"/>
    </location>
    <ligand>
        <name>heme c</name>
        <dbReference type="ChEBI" id="CHEBI:61717"/>
        <label>1</label>
    </ligand>
</feature>
<feature type="binding site" description="axial binding residue" evidence="14">
    <location>
        <position position="115"/>
    </location>
    <ligand>
        <name>heme c</name>
        <dbReference type="ChEBI" id="CHEBI:61717"/>
        <label>1</label>
    </ligand>
    <ligandPart>
        <name>Fe</name>
        <dbReference type="ChEBI" id="CHEBI:18248"/>
    </ligandPart>
</feature>
<sequence>MSSKWTYRRLICTLSLLLYLGIPHQACSSTFSAEAYRQPPERWPAATTHPEAGKVPELAPLPPLPPEDWHTPASEALGRQLFFDPRLSGSGQVACASCHDPDLGWADGRRVAFGHDRQSGTRNSMSILNAAWFDQLFWDGRAGGLLDQALQPITNPIEMNANLEDVLSRLNRIPGYRQAFSAAFGVGPIDADQLAKALAAFERRIVSRPNRLDRFISGQYDALNDQEIFGLHLYRTRAGCLNCHNGSLYSDGQFHHTGLSYYGRQYQDIGRELATGQAADRGKFRTPSLRDLAYTDPWMHNGLFPSLRGILNMYNAGMIGSSQLHPDLPPLSPLIRPLQLDTAELNALEAFLASLSHRPLKLRPPELPTGIPQKE</sequence>
<keyword evidence="9" id="KW-0560">Oxidoreductase</keyword>
<dbReference type="PIRSF" id="PIRSF000294">
    <property type="entry name" value="Cytochrome-c_peroxidase"/>
    <property type="match status" value="1"/>
</dbReference>
<dbReference type="FunFam" id="1.10.760.10:FF:000019">
    <property type="entry name" value="Di-heme cytochrome C peroxidase"/>
    <property type="match status" value="1"/>
</dbReference>
<evidence type="ECO:0000256" key="14">
    <source>
        <dbReference type="PIRSR" id="PIRSR000294-2"/>
    </source>
</evidence>
<keyword evidence="18" id="KW-1185">Reference proteome</keyword>
<keyword evidence="8" id="KW-0249">Electron transport</keyword>
<feature type="binding site" description="covalent" evidence="13">
    <location>
        <position position="240"/>
    </location>
    <ligand>
        <name>heme c</name>
        <dbReference type="ChEBI" id="CHEBI:61717"/>
        <label>2</label>
    </ligand>
</feature>
<dbReference type="eggNOG" id="COG1858">
    <property type="taxonomic scope" value="Bacteria"/>
</dbReference>
<feature type="binding site" description="covalent" evidence="13">
    <location>
        <position position="243"/>
    </location>
    <ligand>
        <name>heme c</name>
        <dbReference type="ChEBI" id="CHEBI:61717"/>
        <label>2</label>
    </ligand>
</feature>
<comment type="cofactor">
    <cofactor evidence="13">
        <name>heme</name>
        <dbReference type="ChEBI" id="CHEBI:30413"/>
    </cofactor>
    <text evidence="13">Binds 2 heme groups.</text>
</comment>
<dbReference type="Gene3D" id="1.10.760.10">
    <property type="entry name" value="Cytochrome c-like domain"/>
    <property type="match status" value="2"/>
</dbReference>
<dbReference type="Pfam" id="PF03150">
    <property type="entry name" value="CCP_MauG"/>
    <property type="match status" value="1"/>
</dbReference>
<feature type="chain" id="PRO_5012410533" description="Methylamine utilization protein MauG" evidence="15">
    <location>
        <begin position="29"/>
        <end position="375"/>
    </location>
</feature>
<evidence type="ECO:0000256" key="6">
    <source>
        <dbReference type="ARBA" id="ARBA00022729"/>
    </source>
</evidence>
<evidence type="ECO:0000256" key="12">
    <source>
        <dbReference type="ARBA" id="ARBA00073576"/>
    </source>
</evidence>
<evidence type="ECO:0000256" key="3">
    <source>
        <dbReference type="ARBA" id="ARBA00022448"/>
    </source>
</evidence>
<evidence type="ECO:0000256" key="9">
    <source>
        <dbReference type="ARBA" id="ARBA00023002"/>
    </source>
</evidence>
<keyword evidence="6 15" id="KW-0732">Signal</keyword>
<keyword evidence="10 14" id="KW-0408">Iron</keyword>
<dbReference type="PANTHER" id="PTHR30600">
    <property type="entry name" value="CYTOCHROME C PEROXIDASE-RELATED"/>
    <property type="match status" value="1"/>
</dbReference>
<feature type="binding site" description="axial binding residue" evidence="14">
    <location>
        <position position="99"/>
    </location>
    <ligand>
        <name>heme c</name>
        <dbReference type="ChEBI" id="CHEBI:61717"/>
        <label>1</label>
    </ligand>
    <ligandPart>
        <name>Fe</name>
        <dbReference type="ChEBI" id="CHEBI:18248"/>
    </ligandPart>
</feature>
<evidence type="ECO:0000256" key="4">
    <source>
        <dbReference type="ARBA" id="ARBA00022617"/>
    </source>
</evidence>
<evidence type="ECO:0000256" key="11">
    <source>
        <dbReference type="ARBA" id="ARBA00058991"/>
    </source>
</evidence>
<gene>
    <name evidence="17" type="ORF">SAMN05421647_11174</name>
</gene>
<dbReference type="STRING" id="49186.SAMN05421647_11174"/>
<feature type="binding site" description="covalent" evidence="13">
    <location>
        <position position="98"/>
    </location>
    <ligand>
        <name>heme c</name>
        <dbReference type="ChEBI" id="CHEBI:61717"/>
        <label>1</label>
    </ligand>
</feature>
<dbReference type="PROSITE" id="PS51007">
    <property type="entry name" value="CYTC"/>
    <property type="match status" value="2"/>
</dbReference>
<evidence type="ECO:0000313" key="17">
    <source>
        <dbReference type="EMBL" id="SIQ91707.1"/>
    </source>
</evidence>
<dbReference type="GO" id="GO:0009055">
    <property type="term" value="F:electron transfer activity"/>
    <property type="evidence" value="ECO:0007669"/>
    <property type="project" value="InterPro"/>
</dbReference>
<evidence type="ECO:0000256" key="2">
    <source>
        <dbReference type="ARBA" id="ARBA00004856"/>
    </source>
</evidence>
<dbReference type="GO" id="GO:0042597">
    <property type="term" value="C:periplasmic space"/>
    <property type="evidence" value="ECO:0007669"/>
    <property type="project" value="UniProtKB-SubCell"/>
</dbReference>
<evidence type="ECO:0000256" key="8">
    <source>
        <dbReference type="ARBA" id="ARBA00022982"/>
    </source>
</evidence>
<evidence type="ECO:0000256" key="7">
    <source>
        <dbReference type="ARBA" id="ARBA00022764"/>
    </source>
</evidence>
<keyword evidence="4 13" id="KW-0349">Heme</keyword>
<comment type="PTM">
    <text evidence="13">Binds 2 heme groups per subunit.</text>
</comment>
<comment type="subcellular location">
    <subcellularLocation>
        <location evidence="1">Periplasm</location>
    </subcellularLocation>
</comment>
<feature type="binding site" description="axial binding residue" evidence="14">
    <location>
        <position position="244"/>
    </location>
    <ligand>
        <name>heme c</name>
        <dbReference type="ChEBI" id="CHEBI:61717"/>
        <label>2</label>
    </ligand>
    <ligandPart>
        <name>Fe</name>
        <dbReference type="ChEBI" id="CHEBI:18248"/>
    </ligandPart>
</feature>
<dbReference type="AlphaFoldDB" id="A0A1N6WNS9"/>
<accession>A0A1N6WNS9</accession>
<protein>
    <recommendedName>
        <fullName evidence="12">Methylamine utilization protein MauG</fullName>
    </recommendedName>
</protein>
<dbReference type="InterPro" id="IPR004852">
    <property type="entry name" value="Di-haem_cyt_c_peroxidsae"/>
</dbReference>
<evidence type="ECO:0000256" key="15">
    <source>
        <dbReference type="SAM" id="SignalP"/>
    </source>
</evidence>
<dbReference type="GO" id="GO:0004130">
    <property type="term" value="F:cytochrome-c peroxidase activity"/>
    <property type="evidence" value="ECO:0007669"/>
    <property type="project" value="TreeGrafter"/>
</dbReference>
<keyword evidence="7" id="KW-0574">Periplasm</keyword>
<comment type="pathway">
    <text evidence="2">One-carbon metabolism; methylamine degradation.</text>
</comment>
<keyword evidence="5 14" id="KW-0479">Metal-binding</keyword>
<reference evidence="17 18" key="1">
    <citation type="submission" date="2017-01" db="EMBL/GenBank/DDBJ databases">
        <authorList>
            <person name="Mah S.A."/>
            <person name="Swanson W.J."/>
            <person name="Moy G.W."/>
            <person name="Vacquier V.D."/>
        </authorList>
    </citation>
    <scope>NUCLEOTIDE SEQUENCE [LARGE SCALE GENOMIC DNA]</scope>
    <source>
        <strain evidence="17 18">DSM 7027</strain>
    </source>
</reference>
<evidence type="ECO:0000256" key="13">
    <source>
        <dbReference type="PIRSR" id="PIRSR000294-1"/>
    </source>
</evidence>
<organism evidence="17 18">
    <name type="scientific">Marinobacterium stanieri</name>
    <dbReference type="NCBI Taxonomy" id="49186"/>
    <lineage>
        <taxon>Bacteria</taxon>
        <taxon>Pseudomonadati</taxon>
        <taxon>Pseudomonadota</taxon>
        <taxon>Gammaproteobacteria</taxon>
        <taxon>Oceanospirillales</taxon>
        <taxon>Oceanospirillaceae</taxon>
        <taxon>Marinobacterium</taxon>
    </lineage>
</organism>
<dbReference type="Proteomes" id="UP000186895">
    <property type="component" value="Unassembled WGS sequence"/>
</dbReference>